<dbReference type="Proteomes" id="UP001152795">
    <property type="component" value="Unassembled WGS sequence"/>
</dbReference>
<dbReference type="InterPro" id="IPR027417">
    <property type="entry name" value="P-loop_NTPase"/>
</dbReference>
<keyword evidence="3" id="KW-1185">Reference proteome</keyword>
<evidence type="ECO:0000313" key="2">
    <source>
        <dbReference type="EMBL" id="CAB3977078.1"/>
    </source>
</evidence>
<organism evidence="2 3">
    <name type="scientific">Paramuricea clavata</name>
    <name type="common">Red gorgonian</name>
    <name type="synonym">Violescent sea-whip</name>
    <dbReference type="NCBI Taxonomy" id="317549"/>
    <lineage>
        <taxon>Eukaryota</taxon>
        <taxon>Metazoa</taxon>
        <taxon>Cnidaria</taxon>
        <taxon>Anthozoa</taxon>
        <taxon>Octocorallia</taxon>
        <taxon>Malacalcyonacea</taxon>
        <taxon>Plexauridae</taxon>
        <taxon>Paramuricea</taxon>
    </lineage>
</organism>
<gene>
    <name evidence="2" type="ORF">PACLA_8A066959</name>
</gene>
<evidence type="ECO:0000313" key="3">
    <source>
        <dbReference type="Proteomes" id="UP001152795"/>
    </source>
</evidence>
<dbReference type="InterPro" id="IPR013103">
    <property type="entry name" value="RVT_2"/>
</dbReference>
<comment type="caution">
    <text evidence="2">The sequence shown here is derived from an EMBL/GenBank/DDBJ whole genome shotgun (WGS) entry which is preliminary data.</text>
</comment>
<evidence type="ECO:0000259" key="1">
    <source>
        <dbReference type="Pfam" id="PF07727"/>
    </source>
</evidence>
<dbReference type="OrthoDB" id="8047436at2759"/>
<dbReference type="EMBL" id="CACRXK020000028">
    <property type="protein sequence ID" value="CAB3977078.1"/>
    <property type="molecule type" value="Genomic_DNA"/>
</dbReference>
<name>A0A6S7FDK5_PARCT</name>
<sequence length="363" mass="40990">MYGLKQAARCWNNSIDGYLHTNGYKKTTADPCIYIKTIVSENGKVDFVIIAIYVDDMLFFSNNVDMLEREKSAIGKRFHVEDLGELRYILGMAIKRNRRLRTLSISQAKYLEGVLKRFEMENCKPVSTPLEQGRKFVPLSENDNSVNTQAYQMVIGYSGNPTLTGYSDADWEGDASTQRSTTGYVFQIQGNTNDEEPEIIKDQEGEVDRATARNLSDSILSVNELIHKRKKLAKEEVMPTWAATKSLLLSHNSPKRVVTNSEVISPLIKTSPRLYNPAHHTDIDTGNICLCGWGNEFRTDYSQLRMLGAFFGNAVMIAFTATANGIDRVKIKDSLIMRNPIEVIASPNRSNIFTVKSYEKVMR</sequence>
<accession>A0A6S7FDK5</accession>
<dbReference type="Pfam" id="PF07727">
    <property type="entry name" value="RVT_2"/>
    <property type="match status" value="1"/>
</dbReference>
<feature type="domain" description="Reverse transcriptase Ty1/copia-type" evidence="1">
    <location>
        <begin position="1"/>
        <end position="131"/>
    </location>
</feature>
<proteinExistence type="predicted"/>
<dbReference type="AlphaFoldDB" id="A0A6S7FDK5"/>
<dbReference type="Gene3D" id="3.40.50.300">
    <property type="entry name" value="P-loop containing nucleotide triphosphate hydrolases"/>
    <property type="match status" value="1"/>
</dbReference>
<protein>
    <recommendedName>
        <fullName evidence="1">Reverse transcriptase Ty1/copia-type domain-containing protein</fullName>
    </recommendedName>
</protein>
<reference evidence="2" key="1">
    <citation type="submission" date="2020-04" db="EMBL/GenBank/DDBJ databases">
        <authorList>
            <person name="Alioto T."/>
            <person name="Alioto T."/>
            <person name="Gomez Garrido J."/>
        </authorList>
    </citation>
    <scope>NUCLEOTIDE SEQUENCE</scope>
    <source>
        <strain evidence="2">A484AB</strain>
    </source>
</reference>